<evidence type="ECO:0000313" key="1">
    <source>
        <dbReference type="EMBL" id="QUW03003.1"/>
    </source>
</evidence>
<name>A0ABX8B7W5_9BACT</name>
<reference evidence="1 2" key="1">
    <citation type="submission" date="2021-03" db="EMBL/GenBank/DDBJ databases">
        <title>Genomic and phenotypic characterization of Chloracidobacterium isolates provides evidence for multiple species.</title>
        <authorList>
            <person name="Saini M.K."/>
            <person name="Costas A.M.G."/>
            <person name="Tank M."/>
            <person name="Bryant D.A."/>
        </authorList>
    </citation>
    <scope>NUCLEOTIDE SEQUENCE [LARGE SCALE GENOMIC DNA]</scope>
    <source>
        <strain evidence="1 2">BV2-C</strain>
    </source>
</reference>
<protein>
    <recommendedName>
        <fullName evidence="3">Trm112 family protein</fullName>
    </recommendedName>
</protein>
<organism evidence="1 2">
    <name type="scientific">Chloracidobacterium validum</name>
    <dbReference type="NCBI Taxonomy" id="2821543"/>
    <lineage>
        <taxon>Bacteria</taxon>
        <taxon>Pseudomonadati</taxon>
        <taxon>Acidobacteriota</taxon>
        <taxon>Terriglobia</taxon>
        <taxon>Terriglobales</taxon>
        <taxon>Acidobacteriaceae</taxon>
        <taxon>Chloracidobacterium</taxon>
    </lineage>
</organism>
<dbReference type="Proteomes" id="UP000676506">
    <property type="component" value="Chromosome 1"/>
</dbReference>
<accession>A0ABX8B7W5</accession>
<evidence type="ECO:0000313" key="2">
    <source>
        <dbReference type="Proteomes" id="UP000676506"/>
    </source>
</evidence>
<dbReference type="Gene3D" id="2.20.25.10">
    <property type="match status" value="1"/>
</dbReference>
<sequence>MMTVDENVTGDNGLLSMIGLLCCVVCRVQVGLTPDRQGVQCRRCDRVYPIEDGIPQMLIEKAKLIAEAATDGTPPATT</sequence>
<dbReference type="SUPFAM" id="SSF158997">
    <property type="entry name" value="Trm112p-like"/>
    <property type="match status" value="1"/>
</dbReference>
<gene>
    <name evidence="1" type="ORF">J8C06_00730</name>
</gene>
<dbReference type="Pfam" id="PF03966">
    <property type="entry name" value="Trm112p"/>
    <property type="match status" value="1"/>
</dbReference>
<dbReference type="InterPro" id="IPR005651">
    <property type="entry name" value="Trm112-like"/>
</dbReference>
<keyword evidence="2" id="KW-1185">Reference proteome</keyword>
<dbReference type="RefSeq" id="WP_211428894.1">
    <property type="nucleotide sequence ID" value="NZ_CP072648.1"/>
</dbReference>
<evidence type="ECO:0008006" key="3">
    <source>
        <dbReference type="Google" id="ProtNLM"/>
    </source>
</evidence>
<dbReference type="EMBL" id="CP072648">
    <property type="protein sequence ID" value="QUW03003.1"/>
    <property type="molecule type" value="Genomic_DNA"/>
</dbReference>
<proteinExistence type="predicted"/>